<keyword evidence="8" id="KW-1185">Reference proteome</keyword>
<comment type="similarity">
    <text evidence="1">Belongs to the 'phage' integrase family.</text>
</comment>
<comment type="caution">
    <text evidence="7">The sequence shown here is derived from an EMBL/GenBank/DDBJ whole genome shotgun (WGS) entry which is preliminary data.</text>
</comment>
<evidence type="ECO:0000313" key="7">
    <source>
        <dbReference type="EMBL" id="MFK3575960.1"/>
    </source>
</evidence>
<gene>
    <name evidence="7" type="ORF">OCH74_03645</name>
</gene>
<proteinExistence type="inferred from homology"/>
<keyword evidence="3" id="KW-0238">DNA-binding</keyword>
<accession>A0ABW8KN29</accession>
<dbReference type="InterPro" id="IPR013762">
    <property type="entry name" value="Integrase-like_cat_sf"/>
</dbReference>
<dbReference type="EMBL" id="JAOQBW010000002">
    <property type="protein sequence ID" value="MFK3575960.1"/>
    <property type="molecule type" value="Genomic_DNA"/>
</dbReference>
<protein>
    <submittedName>
        <fullName evidence="7">Tyrosine-type recombinase/integrase</fullName>
    </submittedName>
</protein>
<dbReference type="InterPro" id="IPR050090">
    <property type="entry name" value="Tyrosine_recombinase_XerCD"/>
</dbReference>
<evidence type="ECO:0000259" key="6">
    <source>
        <dbReference type="PROSITE" id="PS51898"/>
    </source>
</evidence>
<dbReference type="InterPro" id="IPR010998">
    <property type="entry name" value="Integrase_recombinase_N"/>
</dbReference>
<keyword evidence="2" id="KW-0229">DNA integration</keyword>
<dbReference type="InterPro" id="IPR004107">
    <property type="entry name" value="Integrase_SAM-like_N"/>
</dbReference>
<dbReference type="SUPFAM" id="SSF56349">
    <property type="entry name" value="DNA breaking-rejoining enzymes"/>
    <property type="match status" value="1"/>
</dbReference>
<dbReference type="Pfam" id="PF14659">
    <property type="entry name" value="Phage_int_SAM_3"/>
    <property type="match status" value="1"/>
</dbReference>
<dbReference type="PANTHER" id="PTHR30349">
    <property type="entry name" value="PHAGE INTEGRASE-RELATED"/>
    <property type="match status" value="1"/>
</dbReference>
<feature type="region of interest" description="Disordered" evidence="5">
    <location>
        <begin position="402"/>
        <end position="469"/>
    </location>
</feature>
<reference evidence="7 8" key="1">
    <citation type="submission" date="2022-09" db="EMBL/GenBank/DDBJ databases">
        <title>Genome sequencing of four strains from tibetan pig.</title>
        <authorList>
            <person name="Feng J."/>
        </authorList>
    </citation>
    <scope>NUCLEOTIDE SEQUENCE [LARGE SCALE GENOMIC DNA]</scope>
    <source>
        <strain evidence="7 8">11-1-1</strain>
    </source>
</reference>
<evidence type="ECO:0000256" key="2">
    <source>
        <dbReference type="ARBA" id="ARBA00022908"/>
    </source>
</evidence>
<evidence type="ECO:0000256" key="1">
    <source>
        <dbReference type="ARBA" id="ARBA00008857"/>
    </source>
</evidence>
<feature type="compositionally biased region" description="Polar residues" evidence="5">
    <location>
        <begin position="446"/>
        <end position="456"/>
    </location>
</feature>
<organism evidence="7 8">
    <name type="scientific">Bifidobacterium thermacidophilum</name>
    <dbReference type="NCBI Taxonomy" id="246618"/>
    <lineage>
        <taxon>Bacteria</taxon>
        <taxon>Bacillati</taxon>
        <taxon>Actinomycetota</taxon>
        <taxon>Actinomycetes</taxon>
        <taxon>Bifidobacteriales</taxon>
        <taxon>Bifidobacteriaceae</taxon>
        <taxon>Bifidobacterium</taxon>
    </lineage>
</organism>
<name>A0ABW8KN29_9BIFI</name>
<dbReference type="Pfam" id="PF00589">
    <property type="entry name" value="Phage_integrase"/>
    <property type="match status" value="1"/>
</dbReference>
<dbReference type="PANTHER" id="PTHR30349:SF64">
    <property type="entry name" value="PROPHAGE INTEGRASE INTD-RELATED"/>
    <property type="match status" value="1"/>
</dbReference>
<feature type="compositionally biased region" description="Basic and acidic residues" evidence="5">
    <location>
        <begin position="405"/>
        <end position="431"/>
    </location>
</feature>
<evidence type="ECO:0000256" key="4">
    <source>
        <dbReference type="ARBA" id="ARBA00023172"/>
    </source>
</evidence>
<dbReference type="PROSITE" id="PS51898">
    <property type="entry name" value="TYR_RECOMBINASE"/>
    <property type="match status" value="1"/>
</dbReference>
<dbReference type="Proteomes" id="UP001620273">
    <property type="component" value="Unassembled WGS sequence"/>
</dbReference>
<dbReference type="Gene3D" id="1.10.443.10">
    <property type="entry name" value="Intergrase catalytic core"/>
    <property type="match status" value="1"/>
</dbReference>
<evidence type="ECO:0000256" key="3">
    <source>
        <dbReference type="ARBA" id="ARBA00023125"/>
    </source>
</evidence>
<dbReference type="InterPro" id="IPR011010">
    <property type="entry name" value="DNA_brk_join_enz"/>
</dbReference>
<dbReference type="CDD" id="cd00397">
    <property type="entry name" value="DNA_BRE_C"/>
    <property type="match status" value="1"/>
</dbReference>
<dbReference type="InterPro" id="IPR002104">
    <property type="entry name" value="Integrase_catalytic"/>
</dbReference>
<sequence length="523" mass="58603">MARQRRHRRKFGKVEARRYKDGTKYYDASYPTPSWAFSKWSELDLPTRQHMPGFATDTTRADGWLADEYEKVKAGPDGDWKPVQLRKLEARKRDARNGVTFAAYAQTWLDTRRKANGEPIKESSKTKHREKLRNHLIPFSGGIRMVDITPKIVQEWWDTFNTKHDPHAAGARNAAYETLKAIMHSAENETYPGIDGTLIIKSPCRIKSTRPAKRHKTVNASTEQLTALADAMDALRPGIGITAWITGRLGLRIGETLALQRGDIDMEHGVLYVRRTLTQVYDDKTGKTITTVGTPKTKDSAAPVQFGEHMAKLFEAHLRDHVAPQPDAWLFPTKRGTTMTEANYRDRYFNPAKKTVPGLEDYWPHDGRHTAGAYLMEHGASPNMVKQQLRHSDVTMTNKYLDTTGEQHRREVIKRVDDELAGYADRRRGDDTTDTPDAQDTPSPTSMSASAGTPVSVSDPATGADGESGGKLGMVVAQLRSLSEDVQVSVLVDMDDDRRGRVLPSLSKDVQARVMAELIRKAV</sequence>
<keyword evidence="4" id="KW-0233">DNA recombination</keyword>
<feature type="compositionally biased region" description="Low complexity" evidence="5">
    <location>
        <begin position="435"/>
        <end position="445"/>
    </location>
</feature>
<feature type="domain" description="Tyr recombinase" evidence="6">
    <location>
        <begin position="215"/>
        <end position="414"/>
    </location>
</feature>
<evidence type="ECO:0000313" key="8">
    <source>
        <dbReference type="Proteomes" id="UP001620273"/>
    </source>
</evidence>
<dbReference type="RefSeq" id="WP_404440325.1">
    <property type="nucleotide sequence ID" value="NZ_JAOQBW010000002.1"/>
</dbReference>
<evidence type="ECO:0000256" key="5">
    <source>
        <dbReference type="SAM" id="MobiDB-lite"/>
    </source>
</evidence>
<dbReference type="Gene3D" id="1.10.150.130">
    <property type="match status" value="1"/>
</dbReference>